<reference evidence="2 3" key="1">
    <citation type="submission" date="2011-02" db="EMBL/GenBank/DDBJ databases">
        <authorList>
            <person name="Weinstock G."/>
            <person name="Sodergren E."/>
            <person name="Clifton S."/>
            <person name="Fulton L."/>
            <person name="Fulton B."/>
            <person name="Courtney L."/>
            <person name="Fronick C."/>
            <person name="Harrison M."/>
            <person name="Strong C."/>
            <person name="Farmer C."/>
            <person name="Delahaunty K."/>
            <person name="Markovic C."/>
            <person name="Hall O."/>
            <person name="Minx P."/>
            <person name="Tomlinson C."/>
            <person name="Mitreva M."/>
            <person name="Hou S."/>
            <person name="Chen J."/>
            <person name="Wollam A."/>
            <person name="Pepin K.H."/>
            <person name="Johnson M."/>
            <person name="Bhonagiri V."/>
            <person name="Zhang X."/>
            <person name="Suruliraj S."/>
            <person name="Warren W."/>
            <person name="Chinwalla A."/>
            <person name="Mardis E.R."/>
            <person name="Wilson R.K."/>
        </authorList>
    </citation>
    <scope>NUCLEOTIDE SEQUENCE [LARGE SCALE GENOMIC DNA]</scope>
    <source>
        <strain evidence="2 3">YIT 11841</strain>
    </source>
</reference>
<sequence>MEKKTVSVVMCTYNGERFLREQMDSILAQTYPIHEIIISDDCSTDGTIDILREYAAKHTFIKIHQNARNKGCNQNFHDTFKFVSKETDYIAISDQDDIWFPEKVEKLVQSIEKKKGYDLCFSDIISSPTCSHQQTKDYLPLPFTAESLFFRDNIPGHAMLIKRTFIENLKPWDGMTFYYDWWLAMNAALTDSIIKCEEPLSWHRVHPASVITTVGKKLSQYKPHSPIAPYVYGTYNFFKLRNTESFKCFYNNIHEQTSSTRHPVLHKITELFYSRNPLNLLQLCFTCMKHRKQIYPLPHKDKGLIFMIRGFFSPFICTYYNIQFYNTVTEQDL</sequence>
<dbReference type="AlphaFoldDB" id="F3QT68"/>
<dbReference type="EMBL" id="AFBR01000035">
    <property type="protein sequence ID" value="EGG54889.1"/>
    <property type="molecule type" value="Genomic_DNA"/>
</dbReference>
<keyword evidence="3" id="KW-1185">Reference proteome</keyword>
<name>F3QT68_9BACT</name>
<evidence type="ECO:0000259" key="1">
    <source>
        <dbReference type="Pfam" id="PF00535"/>
    </source>
</evidence>
<keyword evidence="2" id="KW-0808">Transferase</keyword>
<dbReference type="HOGENOM" id="CLU_025996_2_0_10"/>
<dbReference type="InterPro" id="IPR001173">
    <property type="entry name" value="Glyco_trans_2-like"/>
</dbReference>
<dbReference type="STRING" id="762982.HMPREF9442_01385"/>
<evidence type="ECO:0000313" key="3">
    <source>
        <dbReference type="Proteomes" id="UP000005546"/>
    </source>
</evidence>
<dbReference type="PANTHER" id="PTHR22916">
    <property type="entry name" value="GLYCOSYLTRANSFERASE"/>
    <property type="match status" value="1"/>
</dbReference>
<dbReference type="GO" id="GO:0016758">
    <property type="term" value="F:hexosyltransferase activity"/>
    <property type="evidence" value="ECO:0007669"/>
    <property type="project" value="UniProtKB-ARBA"/>
</dbReference>
<organism evidence="2 3">
    <name type="scientific">Paraprevotella xylaniphila YIT 11841</name>
    <dbReference type="NCBI Taxonomy" id="762982"/>
    <lineage>
        <taxon>Bacteria</taxon>
        <taxon>Pseudomonadati</taxon>
        <taxon>Bacteroidota</taxon>
        <taxon>Bacteroidia</taxon>
        <taxon>Bacteroidales</taxon>
        <taxon>Prevotellaceae</taxon>
        <taxon>Paraprevotella</taxon>
    </lineage>
</organism>
<protein>
    <submittedName>
        <fullName evidence="2">Glycosyltransferase, group 2 family protein</fullName>
    </submittedName>
</protein>
<comment type="caution">
    <text evidence="2">The sequence shown here is derived from an EMBL/GenBank/DDBJ whole genome shotgun (WGS) entry which is preliminary data.</text>
</comment>
<dbReference type="SUPFAM" id="SSF53448">
    <property type="entry name" value="Nucleotide-diphospho-sugar transferases"/>
    <property type="match status" value="1"/>
</dbReference>
<accession>F3QT68</accession>
<evidence type="ECO:0000313" key="2">
    <source>
        <dbReference type="EMBL" id="EGG54889.1"/>
    </source>
</evidence>
<dbReference type="eggNOG" id="COG0463">
    <property type="taxonomic scope" value="Bacteria"/>
</dbReference>
<feature type="domain" description="Glycosyltransferase 2-like" evidence="1">
    <location>
        <begin position="7"/>
        <end position="127"/>
    </location>
</feature>
<dbReference type="Proteomes" id="UP000005546">
    <property type="component" value="Unassembled WGS sequence"/>
</dbReference>
<dbReference type="Gene3D" id="3.90.550.10">
    <property type="entry name" value="Spore Coat Polysaccharide Biosynthesis Protein SpsA, Chain A"/>
    <property type="match status" value="1"/>
</dbReference>
<dbReference type="RefSeq" id="WP_008626442.1">
    <property type="nucleotide sequence ID" value="NZ_GL883837.1"/>
</dbReference>
<dbReference type="PANTHER" id="PTHR22916:SF3">
    <property type="entry name" value="UDP-GLCNAC:BETAGAL BETA-1,3-N-ACETYLGLUCOSAMINYLTRANSFERASE-LIKE PROTEIN 1"/>
    <property type="match status" value="1"/>
</dbReference>
<gene>
    <name evidence="2" type="ORF">HMPREF9442_01385</name>
</gene>
<dbReference type="Pfam" id="PF00535">
    <property type="entry name" value="Glycos_transf_2"/>
    <property type="match status" value="1"/>
</dbReference>
<dbReference type="InterPro" id="IPR029044">
    <property type="entry name" value="Nucleotide-diphossugar_trans"/>
</dbReference>
<proteinExistence type="predicted"/>